<gene>
    <name evidence="2" type="ORF">IC230_24735</name>
</gene>
<dbReference type="InterPro" id="IPR026444">
    <property type="entry name" value="Secre_tail"/>
</dbReference>
<proteinExistence type="predicted"/>
<name>A0A927GFN8_9BACT</name>
<dbReference type="Gene3D" id="2.60.40.10">
    <property type="entry name" value="Immunoglobulins"/>
    <property type="match status" value="1"/>
</dbReference>
<evidence type="ECO:0000313" key="2">
    <source>
        <dbReference type="EMBL" id="MBD2756127.1"/>
    </source>
</evidence>
<dbReference type="RefSeq" id="WP_191041755.1">
    <property type="nucleotide sequence ID" value="NZ_JACXAA010000011.1"/>
</dbReference>
<dbReference type="Proteomes" id="UP000653797">
    <property type="component" value="Unassembled WGS sequence"/>
</dbReference>
<dbReference type="NCBIfam" id="TIGR04183">
    <property type="entry name" value="Por_Secre_tail"/>
    <property type="match status" value="1"/>
</dbReference>
<comment type="caution">
    <text evidence="2">The sequence shown here is derived from an EMBL/GenBank/DDBJ whole genome shotgun (WGS) entry which is preliminary data.</text>
</comment>
<feature type="domain" description="Secretion system C-terminal sorting" evidence="1">
    <location>
        <begin position="295"/>
        <end position="368"/>
    </location>
</feature>
<organism evidence="2 3">
    <name type="scientific">Spirosoma validum</name>
    <dbReference type="NCBI Taxonomy" id="2771355"/>
    <lineage>
        <taxon>Bacteria</taxon>
        <taxon>Pseudomonadati</taxon>
        <taxon>Bacteroidota</taxon>
        <taxon>Cytophagia</taxon>
        <taxon>Cytophagales</taxon>
        <taxon>Cytophagaceae</taxon>
        <taxon>Spirosoma</taxon>
    </lineage>
</organism>
<dbReference type="EMBL" id="JACXAA010000011">
    <property type="protein sequence ID" value="MBD2756127.1"/>
    <property type="molecule type" value="Genomic_DNA"/>
</dbReference>
<evidence type="ECO:0000313" key="3">
    <source>
        <dbReference type="Proteomes" id="UP000653797"/>
    </source>
</evidence>
<dbReference type="InterPro" id="IPR013783">
    <property type="entry name" value="Ig-like_fold"/>
</dbReference>
<evidence type="ECO:0000259" key="1">
    <source>
        <dbReference type="Pfam" id="PF18962"/>
    </source>
</evidence>
<dbReference type="AlphaFoldDB" id="A0A927GFN8"/>
<sequence>MSGSAVVCISGAGKISGNLNGGTVIYNGSTASDPINLGNLGGGTLRIRSSVTLNNLTAINSGSTLIVENNAKLTVSSIDVNGTLIVDRAVLYVNNALGINSNGGVCFNNGIVDVSQFRSNDQTNSSKVISASAKGCYVVRNGFNNFNQSLTNTSNVSICLPGNTAPNNTGSATLNYSCAGGGGCYAALPVRLVSFQAQSVGEGVRLDWTTSMEKDFDYFQVERGTDATSFEAISPQIKSLGGQEDNRKYSWTDVDAKNGTFYYRLKQVDLDKSVIYSKIVGVTFDGENKGVLITPNPFSNELSITLNSPIRGNYIIELYSTSGQLHATAVGEKTGTVTTQTLTTNTLPAGFYFANIRLGDQYFVRKVIKP</sequence>
<reference evidence="2" key="1">
    <citation type="submission" date="2020-09" db="EMBL/GenBank/DDBJ databases">
        <authorList>
            <person name="Kim M.K."/>
        </authorList>
    </citation>
    <scope>NUCLEOTIDE SEQUENCE</scope>
    <source>
        <strain evidence="2">BT704</strain>
    </source>
</reference>
<accession>A0A927GFN8</accession>
<dbReference type="Pfam" id="PF18962">
    <property type="entry name" value="Por_Secre_tail"/>
    <property type="match status" value="1"/>
</dbReference>
<keyword evidence="3" id="KW-1185">Reference proteome</keyword>
<protein>
    <submittedName>
        <fullName evidence="2">T9SS type A sorting domain-containing protein</fullName>
    </submittedName>
</protein>